<name>D7G0R9_ECTSI</name>
<dbReference type="InParanoid" id="D7G0R9"/>
<protein>
    <submittedName>
        <fullName evidence="1">Uncharacterized protein</fullName>
    </submittedName>
</protein>
<proteinExistence type="predicted"/>
<dbReference type="AlphaFoldDB" id="D7G0R9"/>
<evidence type="ECO:0000313" key="1">
    <source>
        <dbReference type="EMBL" id="CBJ33098.1"/>
    </source>
</evidence>
<dbReference type="Proteomes" id="UP000002630">
    <property type="component" value="Unassembled WGS sequence"/>
</dbReference>
<dbReference type="EMBL" id="FN649760">
    <property type="protein sequence ID" value="CBJ33098.1"/>
    <property type="molecule type" value="Genomic_DNA"/>
</dbReference>
<accession>D7G0R9</accession>
<gene>
    <name evidence="1" type="ORF">Esi_0419_0005</name>
</gene>
<keyword evidence="2" id="KW-1185">Reference proteome</keyword>
<evidence type="ECO:0000313" key="2">
    <source>
        <dbReference type="Proteomes" id="UP000002630"/>
    </source>
</evidence>
<organism evidence="1 2">
    <name type="scientific">Ectocarpus siliculosus</name>
    <name type="common">Brown alga</name>
    <name type="synonym">Conferva siliculosa</name>
    <dbReference type="NCBI Taxonomy" id="2880"/>
    <lineage>
        <taxon>Eukaryota</taxon>
        <taxon>Sar</taxon>
        <taxon>Stramenopiles</taxon>
        <taxon>Ochrophyta</taxon>
        <taxon>PX clade</taxon>
        <taxon>Phaeophyceae</taxon>
        <taxon>Ectocarpales</taxon>
        <taxon>Ectocarpaceae</taxon>
        <taxon>Ectocarpus</taxon>
    </lineage>
</organism>
<reference evidence="1 2" key="1">
    <citation type="journal article" date="2010" name="Nature">
        <title>The Ectocarpus genome and the independent evolution of multicellularity in brown algae.</title>
        <authorList>
            <person name="Cock J.M."/>
            <person name="Sterck L."/>
            <person name="Rouze P."/>
            <person name="Scornet D."/>
            <person name="Allen A.E."/>
            <person name="Amoutzias G."/>
            <person name="Anthouard V."/>
            <person name="Artiguenave F."/>
            <person name="Aury J.M."/>
            <person name="Badger J.H."/>
            <person name="Beszteri B."/>
            <person name="Billiau K."/>
            <person name="Bonnet E."/>
            <person name="Bothwell J.H."/>
            <person name="Bowler C."/>
            <person name="Boyen C."/>
            <person name="Brownlee C."/>
            <person name="Carrano C.J."/>
            <person name="Charrier B."/>
            <person name="Cho G.Y."/>
            <person name="Coelho S.M."/>
            <person name="Collen J."/>
            <person name="Corre E."/>
            <person name="Da Silva C."/>
            <person name="Delage L."/>
            <person name="Delaroque N."/>
            <person name="Dittami S.M."/>
            <person name="Doulbeau S."/>
            <person name="Elias M."/>
            <person name="Farnham G."/>
            <person name="Gachon C.M."/>
            <person name="Gschloessl B."/>
            <person name="Heesch S."/>
            <person name="Jabbari K."/>
            <person name="Jubin C."/>
            <person name="Kawai H."/>
            <person name="Kimura K."/>
            <person name="Kloareg B."/>
            <person name="Kupper F.C."/>
            <person name="Lang D."/>
            <person name="Le Bail A."/>
            <person name="Leblanc C."/>
            <person name="Lerouge P."/>
            <person name="Lohr M."/>
            <person name="Lopez P.J."/>
            <person name="Martens C."/>
            <person name="Maumus F."/>
            <person name="Michel G."/>
            <person name="Miranda-Saavedra D."/>
            <person name="Morales J."/>
            <person name="Moreau H."/>
            <person name="Motomura T."/>
            <person name="Nagasato C."/>
            <person name="Napoli C.A."/>
            <person name="Nelson D.R."/>
            <person name="Nyvall-Collen P."/>
            <person name="Peters A.F."/>
            <person name="Pommier C."/>
            <person name="Potin P."/>
            <person name="Poulain J."/>
            <person name="Quesneville H."/>
            <person name="Read B."/>
            <person name="Rensing S.A."/>
            <person name="Ritter A."/>
            <person name="Rousvoal S."/>
            <person name="Samanta M."/>
            <person name="Samson G."/>
            <person name="Schroeder D.C."/>
            <person name="Segurens B."/>
            <person name="Strittmatter M."/>
            <person name="Tonon T."/>
            <person name="Tregear J.W."/>
            <person name="Valentin K."/>
            <person name="von Dassow P."/>
            <person name="Yamagishi T."/>
            <person name="Van de Peer Y."/>
            <person name="Wincker P."/>
        </authorList>
    </citation>
    <scope>NUCLEOTIDE SEQUENCE [LARGE SCALE GENOMIC DNA]</scope>
    <source>
        <strain evidence="2">Ec32 / CCAP1310/4</strain>
    </source>
</reference>
<sequence>MEGGRKWREHGHALYPPREKPLKDIVTNYSSLTGSNKWLLSPIMLLVFRQVLQSSWSMVKYFKQDLVKTLESNWGNQTGAWEDLLKLVQSASALSFAVRAPSHNDEELQQLHKHAQDMVHVAKEVIGKDGVRPSMHSTLHYSEAVKNHDPMASSSFC</sequence>